<dbReference type="InterPro" id="IPR023430">
    <property type="entry name" value="Pept_HybD-like_dom_sf"/>
</dbReference>
<keyword evidence="9" id="KW-1185">Reference proteome</keyword>
<dbReference type="GO" id="GO:0016485">
    <property type="term" value="P:protein processing"/>
    <property type="evidence" value="ECO:0007669"/>
    <property type="project" value="TreeGrafter"/>
</dbReference>
<sequence>MEKIGVMGVGNVLLRDEGFGVKLLYILQAKYEFPDNVILIDGGTAGILLSPEIDQLDKLLIIDVVRAEGKPGDIKLYEKEDFFLDRLPLKLSPHQLGLQEVLLLNEIKGSCPKEIKLVGVIPKSIETGTNLSPELEEKIPEVERLVLEILRAWGVEPKEKEEPETLNLWWEKKPSEEA</sequence>
<dbReference type="SUPFAM" id="SSF53163">
    <property type="entry name" value="HybD-like"/>
    <property type="match status" value="1"/>
</dbReference>
<dbReference type="NCBIfam" id="TIGR00072">
    <property type="entry name" value="hydrog_prot"/>
    <property type="match status" value="1"/>
</dbReference>
<dbReference type="EMBL" id="SMFV01000001">
    <property type="protein sequence ID" value="TCK06591.1"/>
    <property type="molecule type" value="Genomic_DNA"/>
</dbReference>
<evidence type="ECO:0000256" key="7">
    <source>
        <dbReference type="SAM" id="MobiDB-lite"/>
    </source>
</evidence>
<comment type="similarity">
    <text evidence="1">Belongs to the peptidase A31 family.</text>
</comment>
<dbReference type="PRINTS" id="PR00446">
    <property type="entry name" value="HYDRGNUPTAKE"/>
</dbReference>
<dbReference type="AlphaFoldDB" id="A0A4R1GHN9"/>
<evidence type="ECO:0000256" key="4">
    <source>
        <dbReference type="ARBA" id="ARBA00022723"/>
    </source>
</evidence>
<evidence type="ECO:0000256" key="1">
    <source>
        <dbReference type="ARBA" id="ARBA00006814"/>
    </source>
</evidence>
<evidence type="ECO:0000256" key="3">
    <source>
        <dbReference type="ARBA" id="ARBA00022670"/>
    </source>
</evidence>
<evidence type="ECO:0000256" key="2">
    <source>
        <dbReference type="ARBA" id="ARBA00022596"/>
    </source>
</evidence>
<dbReference type="Pfam" id="PF01750">
    <property type="entry name" value="HycI"/>
    <property type="match status" value="1"/>
</dbReference>
<dbReference type="PANTHER" id="PTHR30302">
    <property type="entry name" value="HYDROGENASE 1 MATURATION PROTEASE"/>
    <property type="match status" value="1"/>
</dbReference>
<proteinExistence type="inferred from homology"/>
<keyword evidence="5" id="KW-0064">Aspartyl protease</keyword>
<feature type="region of interest" description="Disordered" evidence="7">
    <location>
        <begin position="159"/>
        <end position="178"/>
    </location>
</feature>
<keyword evidence="2" id="KW-0533">Nickel</keyword>
<dbReference type="GO" id="GO:0004190">
    <property type="term" value="F:aspartic-type endopeptidase activity"/>
    <property type="evidence" value="ECO:0007669"/>
    <property type="project" value="UniProtKB-KW"/>
</dbReference>
<dbReference type="RefSeq" id="WP_132525273.1">
    <property type="nucleotide sequence ID" value="NZ_SMFV01000001.1"/>
</dbReference>
<comment type="caution">
    <text evidence="8">The sequence shown here is derived from an EMBL/GenBank/DDBJ whole genome shotgun (WGS) entry which is preliminary data.</text>
</comment>
<accession>A0A4R1GHN9</accession>
<dbReference type="Gene3D" id="3.40.50.1450">
    <property type="entry name" value="HybD-like"/>
    <property type="match status" value="1"/>
</dbReference>
<evidence type="ECO:0000256" key="6">
    <source>
        <dbReference type="ARBA" id="ARBA00022801"/>
    </source>
</evidence>
<evidence type="ECO:0000313" key="9">
    <source>
        <dbReference type="Proteomes" id="UP000295777"/>
    </source>
</evidence>
<keyword evidence="4" id="KW-0479">Metal-binding</keyword>
<dbReference type="OrthoDB" id="9794619at2"/>
<dbReference type="GO" id="GO:0008047">
    <property type="term" value="F:enzyme activator activity"/>
    <property type="evidence" value="ECO:0007669"/>
    <property type="project" value="InterPro"/>
</dbReference>
<dbReference type="InterPro" id="IPR000671">
    <property type="entry name" value="Peptidase_A31"/>
</dbReference>
<evidence type="ECO:0000256" key="5">
    <source>
        <dbReference type="ARBA" id="ARBA00022750"/>
    </source>
</evidence>
<dbReference type="Proteomes" id="UP000295777">
    <property type="component" value="Unassembled WGS sequence"/>
</dbReference>
<dbReference type="CDD" id="cd06062">
    <property type="entry name" value="H2MP_MemB-H2up"/>
    <property type="match status" value="1"/>
</dbReference>
<reference evidence="8 9" key="1">
    <citation type="submission" date="2019-03" db="EMBL/GenBank/DDBJ databases">
        <title>Genomic Encyclopedia of Archaeal and Bacterial Type Strains, Phase II (KMG-II): from individual species to whole genera.</title>
        <authorList>
            <person name="Goeker M."/>
        </authorList>
    </citation>
    <scope>NUCLEOTIDE SEQUENCE [LARGE SCALE GENOMIC DNA]</scope>
    <source>
        <strain evidence="8 9">DSM 24425</strain>
    </source>
</reference>
<dbReference type="FunFam" id="3.40.50.1450:FF:000002">
    <property type="entry name" value="Hydrogenase 1 maturation protease"/>
    <property type="match status" value="1"/>
</dbReference>
<evidence type="ECO:0000313" key="8">
    <source>
        <dbReference type="EMBL" id="TCK06591.1"/>
    </source>
</evidence>
<keyword evidence="3 8" id="KW-0645">Protease</keyword>
<organism evidence="8 9">
    <name type="scientific">Phorcysia thermohydrogeniphila</name>
    <dbReference type="NCBI Taxonomy" id="936138"/>
    <lineage>
        <taxon>Bacteria</taxon>
        <taxon>Pseudomonadati</taxon>
        <taxon>Aquificota</taxon>
        <taxon>Aquificia</taxon>
        <taxon>Desulfurobacteriales</taxon>
        <taxon>Desulfurobacteriaceae</taxon>
        <taxon>Phorcysia</taxon>
    </lineage>
</organism>
<protein>
    <submittedName>
        <fullName evidence="8">Hydrogenase maturation protease</fullName>
    </submittedName>
</protein>
<dbReference type="PANTHER" id="PTHR30302:SF1">
    <property type="entry name" value="HYDROGENASE 2 MATURATION PROTEASE"/>
    <property type="match status" value="1"/>
</dbReference>
<dbReference type="GO" id="GO:0046872">
    <property type="term" value="F:metal ion binding"/>
    <property type="evidence" value="ECO:0007669"/>
    <property type="project" value="UniProtKB-KW"/>
</dbReference>
<name>A0A4R1GHN9_9BACT</name>
<gene>
    <name evidence="8" type="ORF">CLV27_0394</name>
</gene>
<keyword evidence="6" id="KW-0378">Hydrolase</keyword>